<organism evidence="1 2">
    <name type="scientific">Alterisphingorhabdus coralli</name>
    <dbReference type="NCBI Taxonomy" id="3071408"/>
    <lineage>
        <taxon>Bacteria</taxon>
        <taxon>Pseudomonadati</taxon>
        <taxon>Pseudomonadota</taxon>
        <taxon>Alphaproteobacteria</taxon>
        <taxon>Sphingomonadales</taxon>
        <taxon>Sphingomonadaceae</taxon>
        <taxon>Alterisphingorhabdus (ex Yan et al. 2024)</taxon>
    </lineage>
</organism>
<dbReference type="KEGG" id="acoa:RB602_08060"/>
<reference evidence="1 2" key="1">
    <citation type="submission" date="2023-10" db="EMBL/GenBank/DDBJ databases">
        <title>Complete genome sequence of a Sphingomonadaceae bacterium.</title>
        <authorList>
            <person name="Yan C."/>
        </authorList>
    </citation>
    <scope>NUCLEOTIDE SEQUENCE [LARGE SCALE GENOMIC DNA]</scope>
    <source>
        <strain evidence="1 2">SCSIO 66989</strain>
    </source>
</reference>
<protein>
    <submittedName>
        <fullName evidence="1">Uncharacterized protein</fullName>
    </submittedName>
</protein>
<dbReference type="RefSeq" id="WP_317080050.1">
    <property type="nucleotide sequence ID" value="NZ_CP136594.1"/>
</dbReference>
<sequence length="326" mass="35869">MPMAFATVRYNDKEPAGSRNEGLDNFIQYTSEDGKIFATFYIYKPALADAAMNAVLTDSAIKSRFRPSGAHDMRSLVALGGQERSAIIYGYNSTANGMATAAGFAKIGDWILKMRTSGPEKRAEEVMAALQEGMAAVRLSPETTPQALSLDLPQTCQTKLKSKAKRIEMDDDQRMQASIIGMALGLASLEEIVDEARDNPDGKTQAKNTRRLRPTFDQWCVADRYEIEGFGYAVYRMEDRPGATLVAPYSDTGASFVYQTQLLKPEERILMRHDIGVIDNFGTYSGDMTGSQFRDILLGNSSVIGEMISRNVINAEGNTTTELFGL</sequence>
<evidence type="ECO:0000313" key="1">
    <source>
        <dbReference type="EMBL" id="WOE73825.1"/>
    </source>
</evidence>
<name>A0AA97F794_9SPHN</name>
<dbReference type="AlphaFoldDB" id="A0AA97F794"/>
<dbReference type="EMBL" id="CP136594">
    <property type="protein sequence ID" value="WOE73825.1"/>
    <property type="molecule type" value="Genomic_DNA"/>
</dbReference>
<proteinExistence type="predicted"/>
<evidence type="ECO:0000313" key="2">
    <source>
        <dbReference type="Proteomes" id="UP001302429"/>
    </source>
</evidence>
<accession>A0AA97F794</accession>
<gene>
    <name evidence="1" type="ORF">RB602_08060</name>
</gene>
<dbReference type="Proteomes" id="UP001302429">
    <property type="component" value="Chromosome"/>
</dbReference>
<keyword evidence="2" id="KW-1185">Reference proteome</keyword>